<proteinExistence type="predicted"/>
<dbReference type="Proteomes" id="UP000476332">
    <property type="component" value="Unassembled WGS sequence"/>
</dbReference>
<evidence type="ECO:0000313" key="2">
    <source>
        <dbReference type="EMBL" id="NDV88662.1"/>
    </source>
</evidence>
<accession>A0A6L9MLU7</accession>
<sequence length="269" mass="29254">MSDILRLTILGCASSPGVPRINGDWGACDPENPRNVRSRAAALIERIGPGGRTIVAIDCGPDFRAQMLRAGVPRLDAVMLTHPHADHIHGIDDLRGYMLVQRNRIPVYADAATQVRVFQAFRYCFETPAGSNYPPIVDHVGIEGGQPFEITGAGGPLHVLPIHMEHGSIHSLGFRIGDLAYCSDVSDFPDAAVAALTGVRHVVIDALQYKPHPSHLTVDQALGWIERFGAASASLTHMHTPLDYETLCRELPPHVRPAHDGLVIEQEID</sequence>
<dbReference type="AlphaFoldDB" id="A0A6L9MLU7"/>
<name>A0A6L9MLU7_9HYPH</name>
<dbReference type="SMART" id="SM00849">
    <property type="entry name" value="Lactamase_B"/>
    <property type="match status" value="1"/>
</dbReference>
<comment type="caution">
    <text evidence="2">The sequence shown here is derived from an EMBL/GenBank/DDBJ whole genome shotgun (WGS) entry which is preliminary data.</text>
</comment>
<keyword evidence="3" id="KW-1185">Reference proteome</keyword>
<dbReference type="EMBL" id="JAAAMJ010000018">
    <property type="protein sequence ID" value="NDV88662.1"/>
    <property type="molecule type" value="Genomic_DNA"/>
</dbReference>
<keyword evidence="2" id="KW-0378">Hydrolase</keyword>
<gene>
    <name evidence="2" type="ORF">GTW51_18325</name>
</gene>
<protein>
    <submittedName>
        <fullName evidence="2">MBL fold metallo-hydrolase</fullName>
    </submittedName>
</protein>
<organism evidence="2 3">
    <name type="scientific">Aurantimonas aggregata</name>
    <dbReference type="NCBI Taxonomy" id="2047720"/>
    <lineage>
        <taxon>Bacteria</taxon>
        <taxon>Pseudomonadati</taxon>
        <taxon>Pseudomonadota</taxon>
        <taxon>Alphaproteobacteria</taxon>
        <taxon>Hyphomicrobiales</taxon>
        <taxon>Aurantimonadaceae</taxon>
        <taxon>Aurantimonas</taxon>
    </lineage>
</organism>
<feature type="domain" description="Metallo-beta-lactamase" evidence="1">
    <location>
        <begin position="38"/>
        <end position="215"/>
    </location>
</feature>
<evidence type="ECO:0000259" key="1">
    <source>
        <dbReference type="SMART" id="SM00849"/>
    </source>
</evidence>
<dbReference type="InterPro" id="IPR036866">
    <property type="entry name" value="RibonucZ/Hydroxyglut_hydro"/>
</dbReference>
<dbReference type="PANTHER" id="PTHR42663:SF6">
    <property type="entry name" value="HYDROLASE C777.06C-RELATED"/>
    <property type="match status" value="1"/>
</dbReference>
<dbReference type="SUPFAM" id="SSF56281">
    <property type="entry name" value="Metallo-hydrolase/oxidoreductase"/>
    <property type="match status" value="1"/>
</dbReference>
<dbReference type="RefSeq" id="WP_163045512.1">
    <property type="nucleotide sequence ID" value="NZ_JAAAMJ010000018.1"/>
</dbReference>
<dbReference type="InterPro" id="IPR001279">
    <property type="entry name" value="Metallo-B-lactamas"/>
</dbReference>
<evidence type="ECO:0000313" key="3">
    <source>
        <dbReference type="Proteomes" id="UP000476332"/>
    </source>
</evidence>
<dbReference type="Gene3D" id="3.60.15.10">
    <property type="entry name" value="Ribonuclease Z/Hydroxyacylglutathione hydrolase-like"/>
    <property type="match status" value="1"/>
</dbReference>
<dbReference type="PANTHER" id="PTHR42663">
    <property type="entry name" value="HYDROLASE C777.06C-RELATED-RELATED"/>
    <property type="match status" value="1"/>
</dbReference>
<dbReference type="Pfam" id="PF12706">
    <property type="entry name" value="Lactamase_B_2"/>
    <property type="match status" value="1"/>
</dbReference>
<dbReference type="GO" id="GO:0016787">
    <property type="term" value="F:hydrolase activity"/>
    <property type="evidence" value="ECO:0007669"/>
    <property type="project" value="UniProtKB-KW"/>
</dbReference>
<dbReference type="CDD" id="cd16279">
    <property type="entry name" value="metallo-hydrolase-like_MBL-fold"/>
    <property type="match status" value="1"/>
</dbReference>
<reference evidence="2 3" key="1">
    <citation type="submission" date="2020-01" db="EMBL/GenBank/DDBJ databases">
        <title>Genomes of bacteria type strains.</title>
        <authorList>
            <person name="Chen J."/>
            <person name="Zhu S."/>
            <person name="Chen J."/>
        </authorList>
    </citation>
    <scope>NUCLEOTIDE SEQUENCE [LARGE SCALE GENOMIC DNA]</scope>
    <source>
        <strain evidence="2 3">KCTC 52919</strain>
    </source>
</reference>